<reference evidence="2" key="1">
    <citation type="journal article" date="2024" name="Proc. Natl. Acad. Sci. U.S.A.">
        <title>Extraordinary preservation of gene collinearity over three hundred million years revealed in homosporous lycophytes.</title>
        <authorList>
            <person name="Li C."/>
            <person name="Wickell D."/>
            <person name="Kuo L.Y."/>
            <person name="Chen X."/>
            <person name="Nie B."/>
            <person name="Liao X."/>
            <person name="Peng D."/>
            <person name="Ji J."/>
            <person name="Jenkins J."/>
            <person name="Williams M."/>
            <person name="Shu S."/>
            <person name="Plott C."/>
            <person name="Barry K."/>
            <person name="Rajasekar S."/>
            <person name="Grimwood J."/>
            <person name="Han X."/>
            <person name="Sun S."/>
            <person name="Hou Z."/>
            <person name="He W."/>
            <person name="Dai G."/>
            <person name="Sun C."/>
            <person name="Schmutz J."/>
            <person name="Leebens-Mack J.H."/>
            <person name="Li F.W."/>
            <person name="Wang L."/>
        </authorList>
    </citation>
    <scope>NUCLEOTIDE SEQUENCE [LARGE SCALE GENOMIC DNA]</scope>
    <source>
        <strain evidence="2">cv. PW_Plant_1</strain>
    </source>
</reference>
<gene>
    <name evidence="1" type="ORF">O6H91_04G099300</name>
</gene>
<dbReference type="Proteomes" id="UP001162992">
    <property type="component" value="Chromosome 4"/>
</dbReference>
<accession>A0ACC2DZY2</accession>
<keyword evidence="2" id="KW-1185">Reference proteome</keyword>
<sequence>MVIEKGGNGVEMQSTRDDSSEPPGLSRKSTPRKMRTVDSMEVESIRVTRMENHGFPKTEDTGRKHFGSRSHGYRMGKIWPPLETCLQDLPIGAMNFKENGS</sequence>
<name>A0ACC2DZY2_DIPCM</name>
<proteinExistence type="predicted"/>
<protein>
    <submittedName>
        <fullName evidence="1">Uncharacterized protein</fullName>
    </submittedName>
</protein>
<evidence type="ECO:0000313" key="2">
    <source>
        <dbReference type="Proteomes" id="UP001162992"/>
    </source>
</evidence>
<comment type="caution">
    <text evidence="1">The sequence shown here is derived from an EMBL/GenBank/DDBJ whole genome shotgun (WGS) entry which is preliminary data.</text>
</comment>
<evidence type="ECO:0000313" key="1">
    <source>
        <dbReference type="EMBL" id="KAJ7559746.1"/>
    </source>
</evidence>
<organism evidence="1 2">
    <name type="scientific">Diphasiastrum complanatum</name>
    <name type="common">Issler's clubmoss</name>
    <name type="synonym">Lycopodium complanatum</name>
    <dbReference type="NCBI Taxonomy" id="34168"/>
    <lineage>
        <taxon>Eukaryota</taxon>
        <taxon>Viridiplantae</taxon>
        <taxon>Streptophyta</taxon>
        <taxon>Embryophyta</taxon>
        <taxon>Tracheophyta</taxon>
        <taxon>Lycopodiopsida</taxon>
        <taxon>Lycopodiales</taxon>
        <taxon>Lycopodiaceae</taxon>
        <taxon>Lycopodioideae</taxon>
        <taxon>Diphasiastrum</taxon>
    </lineage>
</organism>
<dbReference type="EMBL" id="CM055095">
    <property type="protein sequence ID" value="KAJ7559746.1"/>
    <property type="molecule type" value="Genomic_DNA"/>
</dbReference>